<proteinExistence type="predicted"/>
<keyword evidence="2" id="KW-1185">Reference proteome</keyword>
<name>A0A133VFE4_9EURY</name>
<dbReference type="AlphaFoldDB" id="A0A133VFE4"/>
<gene>
    <name evidence="1" type="ORF">AKJ50_01690</name>
</gene>
<evidence type="ECO:0000313" key="2">
    <source>
        <dbReference type="Proteomes" id="UP000070311"/>
    </source>
</evidence>
<sequence>MFDGSLFRNKYYYTIRYTNASKSLVEEFVNDMGLVYGLSDPYREIYDKGKCYRVTSRAKKAYEDLLSYTPYFYPSDSSSKIPEELVAAEKKIQLEILRAFWRDEGSIAFSGKLTAELRSKEIIYQLKSIHENFDLYPQISKYIDKDTRSYKLYLLKKDEIWEKFHKLDIFGPSLVARGSGMGRKKSDILKDLLKE</sequence>
<dbReference type="Proteomes" id="UP000070311">
    <property type="component" value="Unassembled WGS sequence"/>
</dbReference>
<evidence type="ECO:0000313" key="1">
    <source>
        <dbReference type="EMBL" id="KXB05155.1"/>
    </source>
</evidence>
<protein>
    <recommendedName>
        <fullName evidence="3">Homing endonuclease LAGLIDADG domain-containing protein</fullName>
    </recommendedName>
</protein>
<dbReference type="Gene3D" id="3.10.28.10">
    <property type="entry name" value="Homing endonucleases"/>
    <property type="match status" value="1"/>
</dbReference>
<accession>A0A133VFE4</accession>
<dbReference type="SUPFAM" id="SSF55608">
    <property type="entry name" value="Homing endonucleases"/>
    <property type="match status" value="1"/>
</dbReference>
<organism evidence="1 2">
    <name type="scientific">candidate division MSBL1 archaeon SCGC-AAA382A13</name>
    <dbReference type="NCBI Taxonomy" id="1698279"/>
    <lineage>
        <taxon>Archaea</taxon>
        <taxon>Methanobacteriati</taxon>
        <taxon>Methanobacteriota</taxon>
        <taxon>candidate division MSBL1</taxon>
    </lineage>
</organism>
<reference evidence="1 2" key="1">
    <citation type="journal article" date="2016" name="Sci. Rep.">
        <title>Metabolic traits of an uncultured archaeal lineage -MSBL1- from brine pools of the Red Sea.</title>
        <authorList>
            <person name="Mwirichia R."/>
            <person name="Alam I."/>
            <person name="Rashid M."/>
            <person name="Vinu M."/>
            <person name="Ba-Alawi W."/>
            <person name="Anthony Kamau A."/>
            <person name="Kamanda Ngugi D."/>
            <person name="Goker M."/>
            <person name="Klenk H.P."/>
            <person name="Bajic V."/>
            <person name="Stingl U."/>
        </authorList>
    </citation>
    <scope>NUCLEOTIDE SEQUENCE [LARGE SCALE GENOMIC DNA]</scope>
    <source>
        <strain evidence="1">SCGC-AAA382A13</strain>
    </source>
</reference>
<evidence type="ECO:0008006" key="3">
    <source>
        <dbReference type="Google" id="ProtNLM"/>
    </source>
</evidence>
<dbReference type="EMBL" id="LHYD01000031">
    <property type="protein sequence ID" value="KXB05155.1"/>
    <property type="molecule type" value="Genomic_DNA"/>
</dbReference>
<dbReference type="InterPro" id="IPR027434">
    <property type="entry name" value="Homing_endonucl"/>
</dbReference>
<comment type="caution">
    <text evidence="1">The sequence shown here is derived from an EMBL/GenBank/DDBJ whole genome shotgun (WGS) entry which is preliminary data.</text>
</comment>